<feature type="region of interest" description="Disordered" evidence="1">
    <location>
        <begin position="1912"/>
        <end position="1961"/>
    </location>
</feature>
<feature type="region of interest" description="Disordered" evidence="1">
    <location>
        <begin position="1815"/>
        <end position="1892"/>
    </location>
</feature>
<dbReference type="PANTHER" id="PTHR48125:SF12">
    <property type="entry name" value="AT HOOK TRANSCRIPTION FACTOR FAMILY-RELATED"/>
    <property type="match status" value="1"/>
</dbReference>
<reference evidence="4 5" key="1">
    <citation type="journal article" date="2018" name="Sci. Rep.">
        <title>Comparative analysis of the Pocillopora damicornis genome highlights role of immune system in coral evolution.</title>
        <authorList>
            <person name="Cunning R."/>
            <person name="Bay R.A."/>
            <person name="Gillette P."/>
            <person name="Baker A.C."/>
            <person name="Traylor-Knowles N."/>
        </authorList>
    </citation>
    <scope>NUCLEOTIDE SEQUENCE [LARGE SCALE GENOMIC DNA]</scope>
    <source>
        <strain evidence="4">RSMAS</strain>
        <tissue evidence="4">Whole animal</tissue>
    </source>
</reference>
<feature type="compositionally biased region" description="Polar residues" evidence="1">
    <location>
        <begin position="2055"/>
        <end position="2064"/>
    </location>
</feature>
<dbReference type="GO" id="GO:0007165">
    <property type="term" value="P:signal transduction"/>
    <property type="evidence" value="ECO:0007669"/>
    <property type="project" value="InterPro"/>
</dbReference>
<dbReference type="Gene3D" id="3.10.20.90">
    <property type="entry name" value="Phosphatidylinositol 3-kinase Catalytic Subunit, Chain A, domain 1"/>
    <property type="match status" value="2"/>
</dbReference>
<protein>
    <recommendedName>
        <fullName evidence="6">WH1 domain-containing protein</fullName>
    </recommendedName>
</protein>
<dbReference type="PANTHER" id="PTHR48125">
    <property type="entry name" value="LP07818P1"/>
    <property type="match status" value="1"/>
</dbReference>
<feature type="region of interest" description="Disordered" evidence="1">
    <location>
        <begin position="1988"/>
        <end position="2154"/>
    </location>
</feature>
<dbReference type="PROSITE" id="PS50898">
    <property type="entry name" value="RBD"/>
    <property type="match status" value="1"/>
</dbReference>
<feature type="compositionally biased region" description="Low complexity" evidence="1">
    <location>
        <begin position="2042"/>
        <end position="2051"/>
    </location>
</feature>
<dbReference type="Proteomes" id="UP000275408">
    <property type="component" value="Unassembled WGS sequence"/>
</dbReference>
<feature type="compositionally biased region" description="Basic and acidic residues" evidence="1">
    <location>
        <begin position="2067"/>
        <end position="2086"/>
    </location>
</feature>
<feature type="compositionally biased region" description="Polar residues" evidence="1">
    <location>
        <begin position="1988"/>
        <end position="2019"/>
    </location>
</feature>
<evidence type="ECO:0000259" key="3">
    <source>
        <dbReference type="PROSITE" id="PS50898"/>
    </source>
</evidence>
<feature type="compositionally biased region" description="Basic and acidic residues" evidence="1">
    <location>
        <begin position="879"/>
        <end position="888"/>
    </location>
</feature>
<feature type="compositionally biased region" description="Basic and acidic residues" evidence="1">
    <location>
        <begin position="545"/>
        <end position="554"/>
    </location>
</feature>
<proteinExistence type="predicted"/>
<feature type="region of interest" description="Disordered" evidence="1">
    <location>
        <begin position="1330"/>
        <end position="1364"/>
    </location>
</feature>
<feature type="compositionally biased region" description="Polar residues" evidence="1">
    <location>
        <begin position="1785"/>
        <end position="1796"/>
    </location>
</feature>
<dbReference type="Pfam" id="PF00568">
    <property type="entry name" value="WH1"/>
    <property type="match status" value="1"/>
</dbReference>
<feature type="compositionally biased region" description="Basic and acidic residues" evidence="1">
    <location>
        <begin position="1935"/>
        <end position="1945"/>
    </location>
</feature>
<dbReference type="Gene3D" id="2.30.29.30">
    <property type="entry name" value="Pleckstrin-homology domain (PH domain)/Phosphotyrosine-binding domain (PTB)"/>
    <property type="match status" value="1"/>
</dbReference>
<feature type="compositionally biased region" description="Low complexity" evidence="1">
    <location>
        <begin position="1851"/>
        <end position="1865"/>
    </location>
</feature>
<evidence type="ECO:0000313" key="4">
    <source>
        <dbReference type="EMBL" id="RMX47336.1"/>
    </source>
</evidence>
<feature type="non-terminal residue" evidence="4">
    <location>
        <position position="2336"/>
    </location>
</feature>
<evidence type="ECO:0000313" key="5">
    <source>
        <dbReference type="Proteomes" id="UP000275408"/>
    </source>
</evidence>
<feature type="region of interest" description="Disordered" evidence="1">
    <location>
        <begin position="513"/>
        <end position="601"/>
    </location>
</feature>
<dbReference type="EMBL" id="RCHS01002437">
    <property type="protein sequence ID" value="RMX47336.1"/>
    <property type="molecule type" value="Genomic_DNA"/>
</dbReference>
<feature type="region of interest" description="Disordered" evidence="1">
    <location>
        <begin position="1387"/>
        <end position="1407"/>
    </location>
</feature>
<feature type="region of interest" description="Disordered" evidence="1">
    <location>
        <begin position="1770"/>
        <end position="1796"/>
    </location>
</feature>
<feature type="compositionally biased region" description="Pro residues" evidence="1">
    <location>
        <begin position="1700"/>
        <end position="1711"/>
    </location>
</feature>
<feature type="region of interest" description="Disordered" evidence="1">
    <location>
        <begin position="2232"/>
        <end position="2258"/>
    </location>
</feature>
<sequence length="2336" mass="255565">MTEFLSSTETFSDRSAVVSRMATDCDESLHFHLLRIDCQLRGHFVVLDNSTLRKQSTVWIRDTGVIIEEDMDEASTRALDLDINHVDISASCLMCSKGKEDICTTCKQQHYYINNWERLTGLMLLTSKQKAPLPPPKVLKCDPEEVEILKDDIHHSFSASQGKTLLKQSHNQAKEPQAVLFKKIDGQEQEQSKTVEEQKVLLSHAGDKLLATFYGMLYTKDSTERDWKLEVDGFIPICFVQVQGNANKPFRIIAVEKSSRIMDYQVNTNTTCARSSTFVKWQDGLSMFGVRFGREDQAEQFLTTVKRMASTVSKTALLLKQPERKAIIEKMSDPASSNIHHTKVSLMIKLPDKQTTVLSVPGLLTMSELFEEICEKEHLNPAEHQLSLPRTGGRKVTFDSGTAVGSLKIREVAIIRTGASDSSAGNVEVEDESSKILQFILPSGIKKSYCVSVDTTVKQLVTSVCSRENLNPRHHSLQYIDFKHEFIDAGSTVNEIEVKQVRLMDKRDLRKSCGDEMEADNSTLSERDRENKILSPPRSKSLDVLSDHKHENTQEHSPSNGCVPPSMKRVTNQHSSTNKPPVRPQPFRSSKSVTPLINQTGNVSNDALKELPLSPLKRSDIMYASSPELSVCSSKSDDSPEFDGNIKTSTPDTKRRRRAPPPPRPAAPKALFSENKTNIHGNGAAVKTTPSSMASSTTFQVSAANDGKLKPSHKKRPAPPRPDRPPPPQPAPRLTKKGSQGGKDVSEDKREKDASVHLEQNKGITRRPDRVQLSLNLETHRSDNQEEDEVDNWRGVPVFIPPPPPDELPPPLEECETPVGPLTDLEADILEGAAVTDGFPVTMNGFIGMHEIGMFAANGVNDARAQAIQAGPDEEQESEDHSTTRAKPEVSLAPVPEQEAFPVVPPPPLYSEPESSLDAKQLNADKTPRVPPAVVSNSGFVDVPPPVIEAQTVRTISENDVKNHNSGFDQGPESITITPPLDQANDFPLGHREDPDSGSSLDMVSTIPPPADFETWPLTPPCQFANPTVAPPEEFVNSEEIKKEEGQPKEEKFQKKLYINEGLFPWMDETQAPFNATIPSEVSKDTENGWVVVDVNTKESTPVDENHSEYSVDKEAVETKTVTSVSDVLHTSIAEERVDNHGGVSTAPEIIEKTEKTPVTEKQSLETQRSVFCDKNKDMLTSQAIDMKESGQVETNEVIVTNLSSKQGEHSGSKQFSNTIIKPVKPEGGSVSISKETEIQVEAGVNAQQYSLPPRTQDVKQELSAEPAKPALQVKPAKPALQVKPTKPELQVKAEKPAVTEKPVTLIQEAEVKVAPAAVNLHTELARPDPQVERGNFDHAKPEKPEIKAKPVQPIKEAEGAVDFRRNTRAEAAKQELDVSLKQLKENALNSEKPEAPAKPSHLVKDKDFNPDAVVVKVETPVIPEKRQSNMKPTAFVTEAEVKVDTRQVEPLSINSSVEVLRPNLNVPPVEQDQQVKPELLEQVETFPIEGVITQQSKPEVQMCFTSFKEDQDDHPTDPPQSMRDGVASVVRQVVTAQETPVKTVSTERKEMVEEVLVTPETKLVSSPDDKLKDLEAKLHKLDEETVPSSPNFNKLENKALPTPYKDATPAVQTKDPFSEDIIVSEMKKVESSDYEYYEALFKMETTEKSTGEVKTVQPVQKVNVVPERQPSVQGSSTTHVNLTSELSLDLTSFRQSPELPRPPSSSPPATSPRGSTLPSPVALSSDRSTDSGFSPSEELKGPASPDTKMFGVNSLSTSGTVAVQAQTVIASDTSSEERHPKSAQAFSATQTDVQVDTGSVQIAKPYITKRPVEVSSKLQRPLSMPAGIVTGDLKSQVVQVKGKTTEPQSRKSSSSYSSDGFSPSPGTSPVDSSKTEPADLPKPPPFTVPPLRRYSDLAADLSFISSAAKAAEKSNVSEVKAEVSAKPPNLLLRRNPDTAVERPRSWMGPGTDTTKKKPMMWGSAFKPVSFDAQGKKGIRPIEFQVKSFSPSSLAPKQSTSPSTSYVDSATSVHSTISVTEKVRSNTELGETSKPAPPVPSKPAVAKPSAVRVSSLPQGELSSHQRGKPDPKFERSVSTPETKKTEPGATKYEIVYSTKDSTSQGSSKDLKDTTDGGSRSDLPSPAKLRDQTSGPSGVTRGRPRSTILTGSNFNIISADEKLPRGTVGSDTNKPATIQPKGVFWTQAKHQTNEQNKPLLQAPTTAKPPPSAKTAAGADTKPLPAVAMRTKVGNYDPTKRHSPPSYVIEGADGKQSSIKKSGKGEAKFHFIVKEADTDTTVVPRGVVAAMKALREQKETSQGELNLEPTQLLFSYKDAPTFEIVYGTSMSNHSIDDF</sequence>
<dbReference type="STRING" id="46731.A0A3M6U138"/>
<feature type="domain" description="RBD" evidence="3">
    <location>
        <begin position="344"/>
        <end position="417"/>
    </location>
</feature>
<gene>
    <name evidence="4" type="ORF">pdam_00012590</name>
</gene>
<feature type="region of interest" description="Disordered" evidence="1">
    <location>
        <begin position="1647"/>
        <end position="1754"/>
    </location>
</feature>
<comment type="caution">
    <text evidence="4">The sequence shown here is derived from an EMBL/GenBank/DDBJ whole genome shotgun (WGS) entry which is preliminary data.</text>
</comment>
<feature type="compositionally biased region" description="Polar residues" evidence="1">
    <location>
        <begin position="587"/>
        <end position="601"/>
    </location>
</feature>
<dbReference type="InterPro" id="IPR000697">
    <property type="entry name" value="WH1/EVH1_dom"/>
</dbReference>
<evidence type="ECO:0008006" key="6">
    <source>
        <dbReference type="Google" id="ProtNLM"/>
    </source>
</evidence>
<feature type="region of interest" description="Disordered" evidence="1">
    <location>
        <begin position="869"/>
        <end position="916"/>
    </location>
</feature>
<feature type="compositionally biased region" description="Polar residues" evidence="1">
    <location>
        <begin position="688"/>
        <end position="703"/>
    </location>
</feature>
<keyword evidence="5" id="KW-1185">Reference proteome</keyword>
<feature type="compositionally biased region" description="Polar residues" evidence="1">
    <location>
        <begin position="2098"/>
        <end position="2107"/>
    </location>
</feature>
<feature type="region of interest" description="Disordered" evidence="1">
    <location>
        <begin position="630"/>
        <end position="819"/>
    </location>
</feature>
<feature type="compositionally biased region" description="Basic and acidic residues" evidence="1">
    <location>
        <begin position="744"/>
        <end position="770"/>
    </location>
</feature>
<dbReference type="InterPro" id="IPR003116">
    <property type="entry name" value="RBD_dom"/>
</dbReference>
<feature type="compositionally biased region" description="Pro residues" evidence="1">
    <location>
        <begin position="799"/>
        <end position="812"/>
    </location>
</feature>
<feature type="region of interest" description="Disordered" evidence="1">
    <location>
        <begin position="1582"/>
        <end position="1613"/>
    </location>
</feature>
<feature type="compositionally biased region" description="Polar residues" evidence="1">
    <location>
        <begin position="1671"/>
        <end position="1694"/>
    </location>
</feature>
<feature type="compositionally biased region" description="Polar residues" evidence="1">
    <location>
        <begin position="569"/>
        <end position="579"/>
    </location>
</feature>
<dbReference type="PROSITE" id="PS50229">
    <property type="entry name" value="WH1"/>
    <property type="match status" value="1"/>
</dbReference>
<feature type="compositionally biased region" description="Basic and acidic residues" evidence="1">
    <location>
        <begin position="1330"/>
        <end position="1349"/>
    </location>
</feature>
<evidence type="ECO:0000259" key="2">
    <source>
        <dbReference type="PROSITE" id="PS50229"/>
    </source>
</evidence>
<dbReference type="OrthoDB" id="5978351at2759"/>
<evidence type="ECO:0000256" key="1">
    <source>
        <dbReference type="SAM" id="MobiDB-lite"/>
    </source>
</evidence>
<dbReference type="InterPro" id="IPR011993">
    <property type="entry name" value="PH-like_dom_sf"/>
</dbReference>
<accession>A0A3M6U138</accession>
<feature type="domain" description="WH1" evidence="2">
    <location>
        <begin position="202"/>
        <end position="312"/>
    </location>
</feature>
<dbReference type="SUPFAM" id="SSF50729">
    <property type="entry name" value="PH domain-like"/>
    <property type="match status" value="1"/>
</dbReference>
<organism evidence="4 5">
    <name type="scientific">Pocillopora damicornis</name>
    <name type="common">Cauliflower coral</name>
    <name type="synonym">Millepora damicornis</name>
    <dbReference type="NCBI Taxonomy" id="46731"/>
    <lineage>
        <taxon>Eukaryota</taxon>
        <taxon>Metazoa</taxon>
        <taxon>Cnidaria</taxon>
        <taxon>Anthozoa</taxon>
        <taxon>Hexacorallia</taxon>
        <taxon>Scleractinia</taxon>
        <taxon>Astrocoeniina</taxon>
        <taxon>Pocilloporidae</taxon>
        <taxon>Pocillopora</taxon>
    </lineage>
</organism>
<name>A0A3M6U138_POCDA</name>